<evidence type="ECO:0000256" key="13">
    <source>
        <dbReference type="PROSITE-ProRule" id="PRU00708"/>
    </source>
</evidence>
<feature type="repeat" description="PPR" evidence="13">
    <location>
        <begin position="138"/>
        <end position="172"/>
    </location>
</feature>
<keyword evidence="4" id="KW-0808">Transferase</keyword>
<evidence type="ECO:0000313" key="17">
    <source>
        <dbReference type="Proteomes" id="UP000306102"/>
    </source>
</evidence>
<keyword evidence="10 14" id="KW-0067">ATP-binding</keyword>
<dbReference type="FunFam" id="3.80.10.10:FF:000129">
    <property type="entry name" value="Leucine-rich repeat receptor-like kinase"/>
    <property type="match status" value="1"/>
</dbReference>
<evidence type="ECO:0000256" key="2">
    <source>
        <dbReference type="ARBA" id="ARBA00008684"/>
    </source>
</evidence>
<feature type="domain" description="Protein kinase" evidence="15">
    <location>
        <begin position="479"/>
        <end position="640"/>
    </location>
</feature>
<dbReference type="PROSITE" id="PS00107">
    <property type="entry name" value="PROTEIN_KINASE_ATP"/>
    <property type="match status" value="1"/>
</dbReference>
<comment type="caution">
    <text evidence="16">The sequence shown here is derived from an EMBL/GenBank/DDBJ whole genome shotgun (WGS) entry which is preliminary data.</text>
</comment>
<dbReference type="GO" id="GO:0004672">
    <property type="term" value="F:protein kinase activity"/>
    <property type="evidence" value="ECO:0007669"/>
    <property type="project" value="InterPro"/>
</dbReference>
<comment type="subcellular location">
    <subcellularLocation>
        <location evidence="1">Membrane</location>
        <topology evidence="1">Single-pass membrane protein</topology>
    </subcellularLocation>
</comment>
<keyword evidence="12" id="KW-0472">Membrane</keyword>
<dbReference type="Pfam" id="PF00560">
    <property type="entry name" value="LRR_1"/>
    <property type="match status" value="2"/>
</dbReference>
<keyword evidence="8 14" id="KW-0547">Nucleotide-binding</keyword>
<proteinExistence type="inferred from homology"/>
<evidence type="ECO:0000313" key="16">
    <source>
        <dbReference type="EMBL" id="THG05450.1"/>
    </source>
</evidence>
<keyword evidence="5" id="KW-0812">Transmembrane</keyword>
<dbReference type="PANTHER" id="PTHR45613">
    <property type="entry name" value="PENTATRICOPEPTIDE REPEAT-CONTAINING PROTEIN"/>
    <property type="match status" value="1"/>
</dbReference>
<dbReference type="EMBL" id="SDRB02010607">
    <property type="protein sequence ID" value="THG05450.1"/>
    <property type="molecule type" value="Genomic_DNA"/>
</dbReference>
<evidence type="ECO:0000256" key="9">
    <source>
        <dbReference type="ARBA" id="ARBA00022777"/>
    </source>
</evidence>
<dbReference type="InterPro" id="IPR002885">
    <property type="entry name" value="PPR_rpt"/>
</dbReference>
<dbReference type="FunFam" id="3.30.200.20:FF:000015">
    <property type="entry name" value="Somatic embryogenesis receptor kinase 1"/>
    <property type="match status" value="1"/>
</dbReference>
<dbReference type="PANTHER" id="PTHR45613:SF9">
    <property type="entry name" value="MITOCHONDRIAL GROUP I INTRON SPLICING FACTOR CCM1"/>
    <property type="match status" value="1"/>
</dbReference>
<dbReference type="InterPro" id="IPR032675">
    <property type="entry name" value="LRR_dom_sf"/>
</dbReference>
<dbReference type="Pfam" id="PF00069">
    <property type="entry name" value="Pkinase"/>
    <property type="match status" value="1"/>
</dbReference>
<evidence type="ECO:0000256" key="1">
    <source>
        <dbReference type="ARBA" id="ARBA00004167"/>
    </source>
</evidence>
<keyword evidence="11" id="KW-1133">Transmembrane helix</keyword>
<evidence type="ECO:0000256" key="5">
    <source>
        <dbReference type="ARBA" id="ARBA00022692"/>
    </source>
</evidence>
<dbReference type="NCBIfam" id="TIGR00756">
    <property type="entry name" value="PPR"/>
    <property type="match status" value="5"/>
</dbReference>
<organism evidence="16 17">
    <name type="scientific">Camellia sinensis var. sinensis</name>
    <name type="common">China tea</name>
    <dbReference type="NCBI Taxonomy" id="542762"/>
    <lineage>
        <taxon>Eukaryota</taxon>
        <taxon>Viridiplantae</taxon>
        <taxon>Streptophyta</taxon>
        <taxon>Embryophyta</taxon>
        <taxon>Tracheophyta</taxon>
        <taxon>Spermatophyta</taxon>
        <taxon>Magnoliopsida</taxon>
        <taxon>eudicotyledons</taxon>
        <taxon>Gunneridae</taxon>
        <taxon>Pentapetalae</taxon>
        <taxon>asterids</taxon>
        <taxon>Ericales</taxon>
        <taxon>Theaceae</taxon>
        <taxon>Camellia</taxon>
    </lineage>
</organism>
<name>A0A4S4DQS3_CAMSN</name>
<evidence type="ECO:0000256" key="14">
    <source>
        <dbReference type="PROSITE-ProRule" id="PRU10141"/>
    </source>
</evidence>
<dbReference type="Gene3D" id="1.10.510.10">
    <property type="entry name" value="Transferase(Phosphotransferase) domain 1"/>
    <property type="match status" value="1"/>
</dbReference>
<comment type="similarity">
    <text evidence="2">Belongs to the protein kinase superfamily. Ser/Thr protein kinase family.</text>
</comment>
<dbReference type="Gene3D" id="1.25.40.10">
    <property type="entry name" value="Tetratricopeptide repeat domain"/>
    <property type="match status" value="3"/>
</dbReference>
<dbReference type="PROSITE" id="PS00108">
    <property type="entry name" value="PROTEIN_KINASE_ST"/>
    <property type="match status" value="1"/>
</dbReference>
<dbReference type="Proteomes" id="UP000306102">
    <property type="component" value="Unassembled WGS sequence"/>
</dbReference>
<gene>
    <name evidence="16" type="ORF">TEA_008152</name>
</gene>
<evidence type="ECO:0000256" key="3">
    <source>
        <dbReference type="ARBA" id="ARBA00022614"/>
    </source>
</evidence>
<evidence type="ECO:0000256" key="10">
    <source>
        <dbReference type="ARBA" id="ARBA00022840"/>
    </source>
</evidence>
<dbReference type="InterPro" id="IPR001611">
    <property type="entry name" value="Leu-rich_rpt"/>
</dbReference>
<evidence type="ECO:0000259" key="15">
    <source>
        <dbReference type="PROSITE" id="PS50011"/>
    </source>
</evidence>
<dbReference type="InterPro" id="IPR000719">
    <property type="entry name" value="Prot_kinase_dom"/>
</dbReference>
<dbReference type="PROSITE" id="PS50011">
    <property type="entry name" value="PROTEIN_KINASE_DOM"/>
    <property type="match status" value="1"/>
</dbReference>
<dbReference type="Pfam" id="PF08263">
    <property type="entry name" value="LRRNT_2"/>
    <property type="match status" value="1"/>
</dbReference>
<keyword evidence="3" id="KW-0433">Leucine-rich repeat</keyword>
<keyword evidence="7" id="KW-0677">Repeat</keyword>
<dbReference type="InterPro" id="IPR011990">
    <property type="entry name" value="TPR-like_helical_dom_sf"/>
</dbReference>
<dbReference type="Gene3D" id="3.80.10.10">
    <property type="entry name" value="Ribonuclease Inhibitor"/>
    <property type="match status" value="1"/>
</dbReference>
<protein>
    <recommendedName>
        <fullName evidence="15">Protein kinase domain-containing protein</fullName>
    </recommendedName>
</protein>
<keyword evidence="17" id="KW-1185">Reference proteome</keyword>
<dbReference type="SUPFAM" id="SSF56112">
    <property type="entry name" value="Protein kinase-like (PK-like)"/>
    <property type="match status" value="1"/>
</dbReference>
<accession>A0A4S4DQS3</accession>
<evidence type="ECO:0000256" key="4">
    <source>
        <dbReference type="ARBA" id="ARBA00022679"/>
    </source>
</evidence>
<dbReference type="Gene3D" id="3.30.200.20">
    <property type="entry name" value="Phosphorylase Kinase, domain 1"/>
    <property type="match status" value="1"/>
</dbReference>
<sequence>MYTTMIHGLCKMKWIGEARKFWFEMVHKGIVPNEYTYNAFIYGLCRIGNLKEAKELYNEMCCKGYKETTVSCNIMIKGLCLRGRTEEAHVFFQEMAEKGIARDIITYNSLIQGFCKEGKIDESINLLAELLEKGMQPSAATYTALIEKLCEMGDVDEAKELWEDMQNRGVEPAVCTHDFIITGLSNKGYVAEGMEWLAAMLRRNLKPQKQTFERLIQCLSQGDKLDEAILVLDYMFSIGYTLRECICHSLVDKLCEQSSNHVETCLGGILQKDTTAFERVFRFVLCSSLWLLGFSKCFAFPKGVNFEVQALMGIRDSLDDPHGVLENWDVNAVDPCNWTIVTCSADKLVIGLGTPSQNLLGSLSPSIGNLTNLQIVRLNNNSLSGSIPFSLANMTQLASLDLSYNNLNGPVPRFLAKTFNLMGNPMICATGTEKDCNGTTAMLLSYPLNNAQKQLHEQVCLGNLKRFQFRELQSATKNFSSKSIIGKGGFGNVYKGYLQDGTVVAVKRLKDGNAVGGEIQFQTEAEMISLAVHRNLLRLYGFCMTSSERLLVYPYMSNGSVASCLKAKPTLDWGTRKRIALGAARGLLYLHEQCNPKIIHRDVKAANILLADYYEAVSIIDESHDSLQIFPMLCCILSSK</sequence>
<evidence type="ECO:0000256" key="6">
    <source>
        <dbReference type="ARBA" id="ARBA00022729"/>
    </source>
</evidence>
<dbReference type="SUPFAM" id="SSF81901">
    <property type="entry name" value="HCP-like"/>
    <property type="match status" value="1"/>
</dbReference>
<dbReference type="SUPFAM" id="SSF52058">
    <property type="entry name" value="L domain-like"/>
    <property type="match status" value="1"/>
</dbReference>
<reference evidence="16 17" key="1">
    <citation type="journal article" date="2018" name="Proc. Natl. Acad. Sci. U.S.A.">
        <title>Draft genome sequence of Camellia sinensis var. sinensis provides insights into the evolution of the tea genome and tea quality.</title>
        <authorList>
            <person name="Wei C."/>
            <person name="Yang H."/>
            <person name="Wang S."/>
            <person name="Zhao J."/>
            <person name="Liu C."/>
            <person name="Gao L."/>
            <person name="Xia E."/>
            <person name="Lu Y."/>
            <person name="Tai Y."/>
            <person name="She G."/>
            <person name="Sun J."/>
            <person name="Cao H."/>
            <person name="Tong W."/>
            <person name="Gao Q."/>
            <person name="Li Y."/>
            <person name="Deng W."/>
            <person name="Jiang X."/>
            <person name="Wang W."/>
            <person name="Chen Q."/>
            <person name="Zhang S."/>
            <person name="Li H."/>
            <person name="Wu J."/>
            <person name="Wang P."/>
            <person name="Li P."/>
            <person name="Shi C."/>
            <person name="Zheng F."/>
            <person name="Jian J."/>
            <person name="Huang B."/>
            <person name="Shan D."/>
            <person name="Shi M."/>
            <person name="Fang C."/>
            <person name="Yue Y."/>
            <person name="Li F."/>
            <person name="Li D."/>
            <person name="Wei S."/>
            <person name="Han B."/>
            <person name="Jiang C."/>
            <person name="Yin Y."/>
            <person name="Xia T."/>
            <person name="Zhang Z."/>
            <person name="Bennetzen J.L."/>
            <person name="Zhao S."/>
            <person name="Wan X."/>
        </authorList>
    </citation>
    <scope>NUCLEOTIDE SEQUENCE [LARGE SCALE GENOMIC DNA]</scope>
    <source>
        <strain evidence="17">cv. Shuchazao</strain>
        <tissue evidence="16">Leaf</tissue>
    </source>
</reference>
<keyword evidence="6" id="KW-0732">Signal</keyword>
<feature type="binding site" evidence="14">
    <location>
        <position position="507"/>
    </location>
    <ligand>
        <name>ATP</name>
        <dbReference type="ChEBI" id="CHEBI:30616"/>
    </ligand>
</feature>
<dbReference type="InterPro" id="IPR011009">
    <property type="entry name" value="Kinase-like_dom_sf"/>
</dbReference>
<dbReference type="GO" id="GO:0005524">
    <property type="term" value="F:ATP binding"/>
    <property type="evidence" value="ECO:0007669"/>
    <property type="project" value="UniProtKB-UniRule"/>
</dbReference>
<dbReference type="InterPro" id="IPR013210">
    <property type="entry name" value="LRR_N_plant-typ"/>
</dbReference>
<evidence type="ECO:0000256" key="7">
    <source>
        <dbReference type="ARBA" id="ARBA00022737"/>
    </source>
</evidence>
<dbReference type="InterPro" id="IPR008271">
    <property type="entry name" value="Ser/Thr_kinase_AS"/>
</dbReference>
<evidence type="ECO:0000256" key="11">
    <source>
        <dbReference type="ARBA" id="ARBA00022989"/>
    </source>
</evidence>
<evidence type="ECO:0000256" key="12">
    <source>
        <dbReference type="ARBA" id="ARBA00023136"/>
    </source>
</evidence>
<dbReference type="GO" id="GO:0016020">
    <property type="term" value="C:membrane"/>
    <property type="evidence" value="ECO:0007669"/>
    <property type="project" value="UniProtKB-SubCell"/>
</dbReference>
<dbReference type="SMART" id="SM00220">
    <property type="entry name" value="S_TKc"/>
    <property type="match status" value="1"/>
</dbReference>
<dbReference type="PROSITE" id="PS51375">
    <property type="entry name" value="PPR"/>
    <property type="match status" value="5"/>
</dbReference>
<feature type="repeat" description="PPR" evidence="13">
    <location>
        <begin position="1"/>
        <end position="32"/>
    </location>
</feature>
<dbReference type="Pfam" id="PF13041">
    <property type="entry name" value="PPR_2"/>
    <property type="match status" value="3"/>
</dbReference>
<feature type="repeat" description="PPR" evidence="13">
    <location>
        <begin position="103"/>
        <end position="137"/>
    </location>
</feature>
<feature type="repeat" description="PPR" evidence="13">
    <location>
        <begin position="33"/>
        <end position="67"/>
    </location>
</feature>
<evidence type="ECO:0000256" key="8">
    <source>
        <dbReference type="ARBA" id="ARBA00022741"/>
    </source>
</evidence>
<keyword evidence="9" id="KW-0418">Kinase</keyword>
<feature type="repeat" description="PPR" evidence="13">
    <location>
        <begin position="68"/>
        <end position="102"/>
    </location>
</feature>
<dbReference type="AlphaFoldDB" id="A0A4S4DQS3"/>
<dbReference type="InterPro" id="IPR017441">
    <property type="entry name" value="Protein_kinase_ATP_BS"/>
</dbReference>